<sequence>MIAAATWSLWLARNDMVFHGKSISSMELLFQAKLRVLIFIKAKNKDLVLIDGDWCTHPKMSLASSSNVVTKWSSPDEGAIKFNVDGSFLLNRASCGGVLRNHKGDVIAIFSGPVECIGADYSELVAVRTAINFFKETNVLGKARLVIESDL</sequence>
<keyword evidence="2" id="KW-1185">Reference proteome</keyword>
<dbReference type="EMBL" id="JBBPBN010000034">
    <property type="protein sequence ID" value="KAK9003482.1"/>
    <property type="molecule type" value="Genomic_DNA"/>
</dbReference>
<dbReference type="InterPro" id="IPR012337">
    <property type="entry name" value="RNaseH-like_sf"/>
</dbReference>
<protein>
    <recommendedName>
        <fullName evidence="3">RNase H type-1 domain-containing protein</fullName>
    </recommendedName>
</protein>
<evidence type="ECO:0000313" key="1">
    <source>
        <dbReference type="EMBL" id="KAK9003482.1"/>
    </source>
</evidence>
<dbReference type="Proteomes" id="UP001396334">
    <property type="component" value="Unassembled WGS sequence"/>
</dbReference>
<dbReference type="PANTHER" id="PTHR47074:SF73">
    <property type="entry name" value="OS04G0448401 PROTEIN"/>
    <property type="match status" value="1"/>
</dbReference>
<organism evidence="1 2">
    <name type="scientific">Hibiscus sabdariffa</name>
    <name type="common">roselle</name>
    <dbReference type="NCBI Taxonomy" id="183260"/>
    <lineage>
        <taxon>Eukaryota</taxon>
        <taxon>Viridiplantae</taxon>
        <taxon>Streptophyta</taxon>
        <taxon>Embryophyta</taxon>
        <taxon>Tracheophyta</taxon>
        <taxon>Spermatophyta</taxon>
        <taxon>Magnoliopsida</taxon>
        <taxon>eudicotyledons</taxon>
        <taxon>Gunneridae</taxon>
        <taxon>Pentapetalae</taxon>
        <taxon>rosids</taxon>
        <taxon>malvids</taxon>
        <taxon>Malvales</taxon>
        <taxon>Malvaceae</taxon>
        <taxon>Malvoideae</taxon>
        <taxon>Hibiscus</taxon>
    </lineage>
</organism>
<accession>A0ABR2QS54</accession>
<gene>
    <name evidence="1" type="ORF">V6N11_061042</name>
</gene>
<name>A0ABR2QS54_9ROSI</name>
<dbReference type="PANTHER" id="PTHR47074">
    <property type="entry name" value="BNAC02G40300D PROTEIN"/>
    <property type="match status" value="1"/>
</dbReference>
<proteinExistence type="predicted"/>
<dbReference type="SUPFAM" id="SSF53098">
    <property type="entry name" value="Ribonuclease H-like"/>
    <property type="match status" value="1"/>
</dbReference>
<evidence type="ECO:0000313" key="2">
    <source>
        <dbReference type="Proteomes" id="UP001396334"/>
    </source>
</evidence>
<comment type="caution">
    <text evidence="1">The sequence shown here is derived from an EMBL/GenBank/DDBJ whole genome shotgun (WGS) entry which is preliminary data.</text>
</comment>
<dbReference type="InterPro" id="IPR052929">
    <property type="entry name" value="RNase_H-like_EbsB-rel"/>
</dbReference>
<evidence type="ECO:0008006" key="3">
    <source>
        <dbReference type="Google" id="ProtNLM"/>
    </source>
</evidence>
<reference evidence="1 2" key="1">
    <citation type="journal article" date="2024" name="G3 (Bethesda)">
        <title>Genome assembly of Hibiscus sabdariffa L. provides insights into metabolisms of medicinal natural products.</title>
        <authorList>
            <person name="Kim T."/>
        </authorList>
    </citation>
    <scope>NUCLEOTIDE SEQUENCE [LARGE SCALE GENOMIC DNA]</scope>
    <source>
        <strain evidence="1">TK-2024</strain>
        <tissue evidence="1">Old leaves</tissue>
    </source>
</reference>